<protein>
    <submittedName>
        <fullName evidence="1">Uncharacterized protein</fullName>
    </submittedName>
</protein>
<dbReference type="KEGG" id="ska:CP970_43595"/>
<dbReference type="Proteomes" id="UP000325529">
    <property type="component" value="Chromosome"/>
</dbReference>
<dbReference type="AlphaFoldDB" id="A0A5J6GRB9"/>
<organism evidence="1 2">
    <name type="scientific">Streptomyces kanamyceticus</name>
    <dbReference type="NCBI Taxonomy" id="1967"/>
    <lineage>
        <taxon>Bacteria</taxon>
        <taxon>Bacillati</taxon>
        <taxon>Actinomycetota</taxon>
        <taxon>Actinomycetes</taxon>
        <taxon>Kitasatosporales</taxon>
        <taxon>Streptomycetaceae</taxon>
        <taxon>Streptomyces</taxon>
    </lineage>
</organism>
<name>A0A5J6GRB9_STRKN</name>
<gene>
    <name evidence="1" type="ORF">CP970_43595</name>
</gene>
<keyword evidence="2" id="KW-1185">Reference proteome</keyword>
<accession>A0A5J6GRB9</accession>
<sequence length="87" mass="10255">MIDDVGEQLEWQLYGWDSEERLAHLTKLTRDEILRVRDLFPGREDEWLATAAYEVTLELYEAMLEAIPRLEFRAGLDYQVDGHLRSS</sequence>
<dbReference type="RefSeq" id="WP_055550629.1">
    <property type="nucleotide sequence ID" value="NZ_CP023699.1"/>
</dbReference>
<dbReference type="EMBL" id="CP023699">
    <property type="protein sequence ID" value="QEU96914.1"/>
    <property type="molecule type" value="Genomic_DNA"/>
</dbReference>
<proteinExistence type="predicted"/>
<evidence type="ECO:0000313" key="1">
    <source>
        <dbReference type="EMBL" id="QEU96914.1"/>
    </source>
</evidence>
<reference evidence="1 2" key="1">
    <citation type="submission" date="2017-09" db="EMBL/GenBank/DDBJ databases">
        <authorList>
            <person name="Lee N."/>
            <person name="Cho B.-K."/>
        </authorList>
    </citation>
    <scope>NUCLEOTIDE SEQUENCE [LARGE SCALE GENOMIC DNA]</scope>
    <source>
        <strain evidence="1 2">ATCC 12853</strain>
    </source>
</reference>
<dbReference type="OrthoDB" id="4232748at2"/>
<evidence type="ECO:0000313" key="2">
    <source>
        <dbReference type="Proteomes" id="UP000325529"/>
    </source>
</evidence>